<dbReference type="EMBL" id="BGPR01128487">
    <property type="protein sequence ID" value="GBN39750.1"/>
    <property type="molecule type" value="Genomic_DNA"/>
</dbReference>
<dbReference type="Proteomes" id="UP000499080">
    <property type="component" value="Unassembled WGS sequence"/>
</dbReference>
<sequence>SSNKDRKRKNSVQVERSKLITPRTSKEDLKMKAKMELKSDEEKRDGGKETHCIICAENFEEDWIQCRICEGDSRKLRRS</sequence>
<comment type="caution">
    <text evidence="2">The sequence shown here is derived from an EMBL/GenBank/DDBJ whole genome shotgun (WGS) entry which is preliminary data.</text>
</comment>
<accession>A0A4Y2NMG6</accession>
<evidence type="ECO:0000313" key="2">
    <source>
        <dbReference type="EMBL" id="GBN39750.1"/>
    </source>
</evidence>
<protein>
    <submittedName>
        <fullName evidence="2">Uncharacterized protein</fullName>
    </submittedName>
</protein>
<feature type="non-terminal residue" evidence="2">
    <location>
        <position position="1"/>
    </location>
</feature>
<evidence type="ECO:0000313" key="3">
    <source>
        <dbReference type="Proteomes" id="UP000499080"/>
    </source>
</evidence>
<feature type="region of interest" description="Disordered" evidence="1">
    <location>
        <begin position="1"/>
        <end position="29"/>
    </location>
</feature>
<feature type="compositionally biased region" description="Basic residues" evidence="1">
    <location>
        <begin position="1"/>
        <end position="10"/>
    </location>
</feature>
<gene>
    <name evidence="2" type="ORF">AVEN_39125_1</name>
</gene>
<reference evidence="2 3" key="1">
    <citation type="journal article" date="2019" name="Sci. Rep.">
        <title>Orb-weaving spider Araneus ventricosus genome elucidates the spidroin gene catalogue.</title>
        <authorList>
            <person name="Kono N."/>
            <person name="Nakamura H."/>
            <person name="Ohtoshi R."/>
            <person name="Moran D.A.P."/>
            <person name="Shinohara A."/>
            <person name="Yoshida Y."/>
            <person name="Fujiwara M."/>
            <person name="Mori M."/>
            <person name="Tomita M."/>
            <person name="Arakawa K."/>
        </authorList>
    </citation>
    <scope>NUCLEOTIDE SEQUENCE [LARGE SCALE GENOMIC DNA]</scope>
</reference>
<proteinExistence type="predicted"/>
<dbReference type="AlphaFoldDB" id="A0A4Y2NMG6"/>
<name>A0A4Y2NMG6_ARAVE</name>
<evidence type="ECO:0000256" key="1">
    <source>
        <dbReference type="SAM" id="MobiDB-lite"/>
    </source>
</evidence>
<keyword evidence="3" id="KW-1185">Reference proteome</keyword>
<organism evidence="2 3">
    <name type="scientific">Araneus ventricosus</name>
    <name type="common">Orbweaver spider</name>
    <name type="synonym">Epeira ventricosa</name>
    <dbReference type="NCBI Taxonomy" id="182803"/>
    <lineage>
        <taxon>Eukaryota</taxon>
        <taxon>Metazoa</taxon>
        <taxon>Ecdysozoa</taxon>
        <taxon>Arthropoda</taxon>
        <taxon>Chelicerata</taxon>
        <taxon>Arachnida</taxon>
        <taxon>Araneae</taxon>
        <taxon>Araneomorphae</taxon>
        <taxon>Entelegynae</taxon>
        <taxon>Araneoidea</taxon>
        <taxon>Araneidae</taxon>
        <taxon>Araneus</taxon>
    </lineage>
</organism>